<evidence type="ECO:0000313" key="2">
    <source>
        <dbReference type="Proteomes" id="UP000315700"/>
    </source>
</evidence>
<reference evidence="1 2" key="1">
    <citation type="submission" date="2019-02" db="EMBL/GenBank/DDBJ databases">
        <title>Deep-cultivation of Planctomycetes and their phenomic and genomic characterization uncovers novel biology.</title>
        <authorList>
            <person name="Wiegand S."/>
            <person name="Jogler M."/>
            <person name="Boedeker C."/>
            <person name="Pinto D."/>
            <person name="Vollmers J."/>
            <person name="Rivas-Marin E."/>
            <person name="Kohn T."/>
            <person name="Peeters S.H."/>
            <person name="Heuer A."/>
            <person name="Rast P."/>
            <person name="Oberbeckmann S."/>
            <person name="Bunk B."/>
            <person name="Jeske O."/>
            <person name="Meyerdierks A."/>
            <person name="Storesund J.E."/>
            <person name="Kallscheuer N."/>
            <person name="Luecker S."/>
            <person name="Lage O.M."/>
            <person name="Pohl T."/>
            <person name="Merkel B.J."/>
            <person name="Hornburger P."/>
            <person name="Mueller R.-W."/>
            <person name="Bruemmer F."/>
            <person name="Labrenz M."/>
            <person name="Spormann A.M."/>
            <person name="Op den Camp H."/>
            <person name="Overmann J."/>
            <person name="Amann R."/>
            <person name="Jetten M.S.M."/>
            <person name="Mascher T."/>
            <person name="Medema M.H."/>
            <person name="Devos D.P."/>
            <person name="Kaster A.-K."/>
            <person name="Ovreas L."/>
            <person name="Rohde M."/>
            <person name="Galperin M.Y."/>
            <person name="Jogler C."/>
        </authorList>
    </citation>
    <scope>NUCLEOTIDE SEQUENCE [LARGE SCALE GENOMIC DNA]</scope>
    <source>
        <strain evidence="1 2">Pan44</strain>
    </source>
</reference>
<accession>A0A517SMD7</accession>
<dbReference type="InParanoid" id="A0A517SMD7"/>
<protein>
    <submittedName>
        <fullName evidence="1">Uncharacterized protein</fullName>
    </submittedName>
</protein>
<dbReference type="KEGG" id="ccos:Pan44_53580"/>
<name>A0A517SMD7_9PLAN</name>
<dbReference type="AlphaFoldDB" id="A0A517SMD7"/>
<dbReference type="EMBL" id="CP036271">
    <property type="protein sequence ID" value="QDT57290.1"/>
    <property type="molecule type" value="Genomic_DNA"/>
</dbReference>
<sequence>MFGAVNTPLTLAHQTGGPCSSMSVETSFYNDSGEIIPAYAVMMITGTHMIGTRYLQKVEKPDVDAPNAGFILNGPTKIPIGKTGTGKIPANSGWAKYDTGGAPAAGDEWGPVTGSWELGEDGTGFKVVGTGPTGMVLVRFSGTSSSNGGGDGTGACGCTNNPCLDAEDLDVTIEGGCDAPGVFSVVFDGEKRYLEWDGTPEEGQPDVWSSDEFEYAPGDGCSETVHLELSVTNGGDKDGVTLTVVGLGTVFANTMQAMRLKCGGKLYPTTWGDCSCIDYIPCELCLVPEIGPLAACCAGTPLPKKFSFTLEGYNGEYACFVGLFCSPSYEFPDLSVLDGTYTLDVVPPVLPATALESPTPGYGVVIKEVSYGSCGGNAKTLRLTARCRICVTKNGDDPVTVSAALDLWCDWIVGSTVRALFSSGSPGYEYSGTMPAGTTCRTPIVLTRQAVGNIGNSVVESGPGTPIPKEAAPATITIQAID</sequence>
<dbReference type="Proteomes" id="UP000315700">
    <property type="component" value="Chromosome"/>
</dbReference>
<keyword evidence="2" id="KW-1185">Reference proteome</keyword>
<evidence type="ECO:0000313" key="1">
    <source>
        <dbReference type="EMBL" id="QDT57290.1"/>
    </source>
</evidence>
<gene>
    <name evidence="1" type="ORF">Pan44_53580</name>
</gene>
<proteinExistence type="predicted"/>
<organism evidence="1 2">
    <name type="scientific">Caulifigura coniformis</name>
    <dbReference type="NCBI Taxonomy" id="2527983"/>
    <lineage>
        <taxon>Bacteria</taxon>
        <taxon>Pseudomonadati</taxon>
        <taxon>Planctomycetota</taxon>
        <taxon>Planctomycetia</taxon>
        <taxon>Planctomycetales</taxon>
        <taxon>Planctomycetaceae</taxon>
        <taxon>Caulifigura</taxon>
    </lineage>
</organism>